<organism evidence="2">
    <name type="scientific">Pararge aegeria</name>
    <name type="common">speckled wood butterfly</name>
    <dbReference type="NCBI Taxonomy" id="116150"/>
    <lineage>
        <taxon>Eukaryota</taxon>
        <taxon>Metazoa</taxon>
        <taxon>Ecdysozoa</taxon>
        <taxon>Arthropoda</taxon>
        <taxon>Hexapoda</taxon>
        <taxon>Insecta</taxon>
        <taxon>Pterygota</taxon>
        <taxon>Neoptera</taxon>
        <taxon>Endopterygota</taxon>
        <taxon>Lepidoptera</taxon>
        <taxon>Glossata</taxon>
        <taxon>Ditrysia</taxon>
        <taxon>Papilionoidea</taxon>
        <taxon>Nymphalidae</taxon>
        <taxon>Satyrinae</taxon>
        <taxon>Satyrini</taxon>
        <taxon>Parargina</taxon>
        <taxon>Pararge</taxon>
    </lineage>
</organism>
<name>S4PTN1_9NEOP</name>
<feature type="compositionally biased region" description="Polar residues" evidence="1">
    <location>
        <begin position="55"/>
        <end position="68"/>
    </location>
</feature>
<reference evidence="2" key="1">
    <citation type="journal article" date="2013" name="BMC Genomics">
        <title>Unscrambling butterfly oogenesis.</title>
        <authorList>
            <person name="Carter J.M."/>
            <person name="Baker S.C."/>
            <person name="Pink R."/>
            <person name="Carter D.R."/>
            <person name="Collins A."/>
            <person name="Tomlin J."/>
            <person name="Gibbs M."/>
            <person name="Breuker C.J."/>
        </authorList>
    </citation>
    <scope>NUCLEOTIDE SEQUENCE</scope>
    <source>
        <tissue evidence="2">Ovary</tissue>
    </source>
</reference>
<evidence type="ECO:0000313" key="2">
    <source>
        <dbReference type="EMBL" id="JAA80812.1"/>
    </source>
</evidence>
<dbReference type="EMBL" id="GAIX01011748">
    <property type="protein sequence ID" value="JAA80812.1"/>
    <property type="molecule type" value="Transcribed_RNA"/>
</dbReference>
<feature type="region of interest" description="Disordered" evidence="1">
    <location>
        <begin position="48"/>
        <end position="100"/>
    </location>
</feature>
<feature type="region of interest" description="Disordered" evidence="1">
    <location>
        <begin position="1"/>
        <end position="21"/>
    </location>
</feature>
<accession>S4PTN1</accession>
<dbReference type="AlphaFoldDB" id="S4PTN1"/>
<protein>
    <submittedName>
        <fullName evidence="2">Uncharacterized protein</fullName>
    </submittedName>
</protein>
<feature type="non-terminal residue" evidence="2">
    <location>
        <position position="100"/>
    </location>
</feature>
<evidence type="ECO:0000256" key="1">
    <source>
        <dbReference type="SAM" id="MobiDB-lite"/>
    </source>
</evidence>
<reference evidence="2" key="2">
    <citation type="submission" date="2013-05" db="EMBL/GenBank/DDBJ databases">
        <authorList>
            <person name="Carter J.-M."/>
            <person name="Baker S.C."/>
            <person name="Pink R."/>
            <person name="Carter D.R.F."/>
            <person name="Collins A."/>
            <person name="Tomlin J."/>
            <person name="Gibbs M."/>
            <person name="Breuker C.J."/>
        </authorList>
    </citation>
    <scope>NUCLEOTIDE SEQUENCE</scope>
    <source>
        <tissue evidence="2">Ovary</tissue>
    </source>
</reference>
<sequence length="100" mass="11675">MKTERKTRGKRHKENIIEAATEKKRRHYVRYPSEEDIAAATNVEKLLRSTRKSQKNALTEKNTATDSETSNDDRNTRRTRRTRKTDAVDCTENIEPSNEP</sequence>
<proteinExistence type="predicted"/>